<feature type="transmembrane region" description="Helical" evidence="2">
    <location>
        <begin position="18"/>
        <end position="40"/>
    </location>
</feature>
<feature type="transmembrane region" description="Helical" evidence="2">
    <location>
        <begin position="159"/>
        <end position="175"/>
    </location>
</feature>
<dbReference type="EMBL" id="HBIX01001768">
    <property type="protein sequence ID" value="CAE0708590.1"/>
    <property type="molecule type" value="Transcribed_RNA"/>
</dbReference>
<feature type="transmembrane region" description="Helical" evidence="2">
    <location>
        <begin position="71"/>
        <end position="90"/>
    </location>
</feature>
<dbReference type="InterPro" id="IPR015940">
    <property type="entry name" value="UBA"/>
</dbReference>
<accession>A0A6U9VQJ8</accession>
<dbReference type="Pfam" id="PF00627">
    <property type="entry name" value="UBA"/>
    <property type="match status" value="1"/>
</dbReference>
<organism evidence="4">
    <name type="scientific">Pseudo-nitzschia australis</name>
    <dbReference type="NCBI Taxonomy" id="44445"/>
    <lineage>
        <taxon>Eukaryota</taxon>
        <taxon>Sar</taxon>
        <taxon>Stramenopiles</taxon>
        <taxon>Ochrophyta</taxon>
        <taxon>Bacillariophyta</taxon>
        <taxon>Bacillariophyceae</taxon>
        <taxon>Bacillariophycidae</taxon>
        <taxon>Bacillariales</taxon>
        <taxon>Bacillariaceae</taxon>
        <taxon>Pseudo-nitzschia</taxon>
    </lineage>
</organism>
<feature type="region of interest" description="Disordered" evidence="1">
    <location>
        <begin position="267"/>
        <end position="287"/>
    </location>
</feature>
<evidence type="ECO:0000313" key="4">
    <source>
        <dbReference type="EMBL" id="CAE0708589.1"/>
    </source>
</evidence>
<feature type="transmembrane region" description="Helical" evidence="2">
    <location>
        <begin position="102"/>
        <end position="122"/>
    </location>
</feature>
<evidence type="ECO:0000313" key="5">
    <source>
        <dbReference type="EMBL" id="CAE0708590.1"/>
    </source>
</evidence>
<proteinExistence type="predicted"/>
<feature type="transmembrane region" description="Helical" evidence="2">
    <location>
        <begin position="128"/>
        <end position="152"/>
    </location>
</feature>
<feature type="domain" description="UBA" evidence="3">
    <location>
        <begin position="304"/>
        <end position="344"/>
    </location>
</feature>
<dbReference type="PROSITE" id="PS50030">
    <property type="entry name" value="UBA"/>
    <property type="match status" value="1"/>
</dbReference>
<evidence type="ECO:0000256" key="1">
    <source>
        <dbReference type="SAM" id="MobiDB-lite"/>
    </source>
</evidence>
<gene>
    <name evidence="4" type="ORF">PAUS00366_LOCUS1309</name>
    <name evidence="5" type="ORF">PAUS00366_LOCUS1310</name>
</gene>
<keyword evidence="2" id="KW-0472">Membrane</keyword>
<reference evidence="4" key="1">
    <citation type="submission" date="2021-01" db="EMBL/GenBank/DDBJ databases">
        <authorList>
            <person name="Corre E."/>
            <person name="Pelletier E."/>
            <person name="Niang G."/>
            <person name="Scheremetjew M."/>
            <person name="Finn R."/>
            <person name="Kale V."/>
            <person name="Holt S."/>
            <person name="Cochrane G."/>
            <person name="Meng A."/>
            <person name="Brown T."/>
            <person name="Cohen L."/>
        </authorList>
    </citation>
    <scope>NUCLEOTIDE SEQUENCE</scope>
    <source>
        <strain evidence="4">10249 10 AB</strain>
    </source>
</reference>
<dbReference type="SMART" id="SM00165">
    <property type="entry name" value="UBA"/>
    <property type="match status" value="1"/>
</dbReference>
<dbReference type="Gene3D" id="1.10.8.10">
    <property type="entry name" value="DNA helicase RuvA subunit, C-terminal domain"/>
    <property type="match status" value="1"/>
</dbReference>
<protein>
    <recommendedName>
        <fullName evidence="3">UBA domain-containing protein</fullName>
    </recommendedName>
</protein>
<evidence type="ECO:0000259" key="3">
    <source>
        <dbReference type="PROSITE" id="PS50030"/>
    </source>
</evidence>
<dbReference type="FunFam" id="1.10.8.10:FF:000003">
    <property type="entry name" value="UV excision repair protein RAD23 homolog"/>
    <property type="match status" value="1"/>
</dbReference>
<dbReference type="AlphaFoldDB" id="A0A6U9VQJ8"/>
<dbReference type="EMBL" id="HBIX01001767">
    <property type="protein sequence ID" value="CAE0708589.1"/>
    <property type="molecule type" value="Transcribed_RNA"/>
</dbReference>
<name>A0A6U9VQJ8_9STRA</name>
<sequence length="345" mass="38382">MPPANNGSLRRQANHPSWFSGAPIAKLLCILWAAGSVWVIHSDNLDENDYNRRNYDTTLWESVVFNGPSSWVFQSTTEVVIGLSFLAHYLRRLEQQLSSRRLVAWLIFLQVVYVFLRLVAVATLDDELASAFVGSVSVKGPYLVVGGILYWYKIYVPRLYPRFLSSTTLGIYYSEKTFPYLWALYVLYLRGTESLLVGLVGVLASAFYFFLLFVSINNNSNIPLLDVPDALVKFLPWESMGGLFFLDPSPTIYAPLVTMRAAIDARNGGGGDGRPRRHRGERGATAQRRVPAVAEVPAARAVRVPSPEAIAQLTSMGFEENSVKEALQASDHNIERAANILLMGS</sequence>
<feature type="transmembrane region" description="Helical" evidence="2">
    <location>
        <begin position="195"/>
        <end position="214"/>
    </location>
</feature>
<dbReference type="SUPFAM" id="SSF46934">
    <property type="entry name" value="UBA-like"/>
    <property type="match status" value="1"/>
</dbReference>
<dbReference type="InterPro" id="IPR009060">
    <property type="entry name" value="UBA-like_sf"/>
</dbReference>
<evidence type="ECO:0000256" key="2">
    <source>
        <dbReference type="SAM" id="Phobius"/>
    </source>
</evidence>
<keyword evidence="2" id="KW-1133">Transmembrane helix</keyword>
<keyword evidence="2" id="KW-0812">Transmembrane</keyword>